<dbReference type="Gene3D" id="3.40.630.30">
    <property type="match status" value="1"/>
</dbReference>
<dbReference type="CDD" id="cd04301">
    <property type="entry name" value="NAT_SF"/>
    <property type="match status" value="1"/>
</dbReference>
<dbReference type="InterPro" id="IPR016181">
    <property type="entry name" value="Acyl_CoA_acyltransferase"/>
</dbReference>
<dbReference type="PROSITE" id="PS51186">
    <property type="entry name" value="GNAT"/>
    <property type="match status" value="1"/>
</dbReference>
<gene>
    <name evidence="2" type="ORF">QOL99_06670</name>
</gene>
<keyword evidence="2" id="KW-0808">Transferase</keyword>
<evidence type="ECO:0000313" key="3">
    <source>
        <dbReference type="Proteomes" id="UP001302059"/>
    </source>
</evidence>
<evidence type="ECO:0000259" key="1">
    <source>
        <dbReference type="PROSITE" id="PS51186"/>
    </source>
</evidence>
<reference evidence="2 3" key="1">
    <citation type="submission" date="2023-05" db="EMBL/GenBank/DDBJ databases">
        <authorList>
            <person name="Gao F."/>
        </authorList>
    </citation>
    <scope>NUCLEOTIDE SEQUENCE [LARGE SCALE GENOMIC DNA]</scope>
    <source>
        <strain evidence="2 3">MIMF12</strain>
    </source>
</reference>
<protein>
    <submittedName>
        <fullName evidence="2">GNAT family protein</fullName>
        <ecNumber evidence="2">2.-.-.-</ecNumber>
    </submittedName>
</protein>
<evidence type="ECO:0000313" key="2">
    <source>
        <dbReference type="EMBL" id="MDL2343830.1"/>
    </source>
</evidence>
<proteinExistence type="predicted"/>
<dbReference type="GO" id="GO:0016740">
    <property type="term" value="F:transferase activity"/>
    <property type="evidence" value="ECO:0007669"/>
    <property type="project" value="UniProtKB-KW"/>
</dbReference>
<accession>A0ABT7JFJ2</accession>
<dbReference type="EMBL" id="JASNGB010000041">
    <property type="protein sequence ID" value="MDL2343830.1"/>
    <property type="molecule type" value="Genomic_DNA"/>
</dbReference>
<keyword evidence="3" id="KW-1185">Reference proteome</keyword>
<name>A0ABT7JFJ2_9DEIO</name>
<dbReference type="SUPFAM" id="SSF55729">
    <property type="entry name" value="Acyl-CoA N-acyltransferases (Nat)"/>
    <property type="match status" value="1"/>
</dbReference>
<dbReference type="RefSeq" id="WP_285522450.1">
    <property type="nucleotide sequence ID" value="NZ_JASNGB010000041.1"/>
</dbReference>
<comment type="caution">
    <text evidence="2">The sequence shown here is derived from an EMBL/GenBank/DDBJ whole genome shotgun (WGS) entry which is preliminary data.</text>
</comment>
<organism evidence="2 3">
    <name type="scientific">Deinococcus rhizophilus</name>
    <dbReference type="NCBI Taxonomy" id="3049544"/>
    <lineage>
        <taxon>Bacteria</taxon>
        <taxon>Thermotogati</taxon>
        <taxon>Deinococcota</taxon>
        <taxon>Deinococci</taxon>
        <taxon>Deinococcales</taxon>
        <taxon>Deinococcaceae</taxon>
        <taxon>Deinococcus</taxon>
    </lineage>
</organism>
<dbReference type="EC" id="2.-.-.-" evidence="2"/>
<dbReference type="Proteomes" id="UP001302059">
    <property type="component" value="Unassembled WGS sequence"/>
</dbReference>
<sequence length="157" mass="17629">MLTFQPITPENEAHVARIFAGDEAQYWVHYNTYWLANSRTVPGVEARLIYEAGASEPLGFIAYGQHYADEALTEAVPDSLEIIHMVIDAPHQRRGYGREATLRAIRELRDWPGQHRIVIAHNPSNGPARSLYESLGFALCGENYDGDPLLELRGDPL</sequence>
<feature type="domain" description="N-acetyltransferase" evidence="1">
    <location>
        <begin position="2"/>
        <end position="155"/>
    </location>
</feature>
<dbReference type="InterPro" id="IPR000182">
    <property type="entry name" value="GNAT_dom"/>
</dbReference>
<dbReference type="Pfam" id="PF00583">
    <property type="entry name" value="Acetyltransf_1"/>
    <property type="match status" value="1"/>
</dbReference>